<dbReference type="RefSeq" id="WP_012168306.1">
    <property type="nucleotide sequence ID" value="NC_009932.1"/>
</dbReference>
<geneLocation type="plasmid" evidence="3 4">
    <name>pREB7</name>
</geneLocation>
<name>A8ZQF1_ACAM1</name>
<organism evidence="3 4">
    <name type="scientific">Acaryochloris marina (strain MBIC 11017)</name>
    <dbReference type="NCBI Taxonomy" id="329726"/>
    <lineage>
        <taxon>Bacteria</taxon>
        <taxon>Bacillati</taxon>
        <taxon>Cyanobacteriota</taxon>
        <taxon>Cyanophyceae</taxon>
        <taxon>Acaryochloridales</taxon>
        <taxon>Acaryochloridaceae</taxon>
        <taxon>Acaryochloris</taxon>
    </lineage>
</organism>
<evidence type="ECO:0008006" key="5">
    <source>
        <dbReference type="Google" id="ProtNLM"/>
    </source>
</evidence>
<evidence type="ECO:0000256" key="1">
    <source>
        <dbReference type="SAM" id="MobiDB-lite"/>
    </source>
</evidence>
<protein>
    <recommendedName>
        <fullName evidence="5">AMIN domain-containing protein</fullName>
    </recommendedName>
</protein>
<keyword evidence="2" id="KW-0732">Signal</keyword>
<evidence type="ECO:0000256" key="2">
    <source>
        <dbReference type="SAM" id="SignalP"/>
    </source>
</evidence>
<proteinExistence type="predicted"/>
<dbReference type="OrthoDB" id="580884at2"/>
<evidence type="ECO:0000313" key="4">
    <source>
        <dbReference type="Proteomes" id="UP000000268"/>
    </source>
</evidence>
<evidence type="ECO:0000313" key="3">
    <source>
        <dbReference type="EMBL" id="ABW33237.1"/>
    </source>
</evidence>
<dbReference type="HOGENOM" id="CLU_968466_0_0_3"/>
<reference evidence="3 4" key="1">
    <citation type="journal article" date="2008" name="Proc. Natl. Acad. Sci. U.S.A.">
        <title>Niche adaptation and genome expansion in the chlorophyll d-producing cyanobacterium Acaryochloris marina.</title>
        <authorList>
            <person name="Swingley W.D."/>
            <person name="Chen M."/>
            <person name="Cheung P.C."/>
            <person name="Conrad A.L."/>
            <person name="Dejesa L.C."/>
            <person name="Hao J."/>
            <person name="Honchak B.M."/>
            <person name="Karbach L.E."/>
            <person name="Kurdoglu A."/>
            <person name="Lahiri S."/>
            <person name="Mastrian S.D."/>
            <person name="Miyashita H."/>
            <person name="Page L."/>
            <person name="Ramakrishna P."/>
            <person name="Satoh S."/>
            <person name="Sattley W.M."/>
            <person name="Shimada Y."/>
            <person name="Taylor H.L."/>
            <person name="Tomo T."/>
            <person name="Tsuchiya T."/>
            <person name="Wang Z.T."/>
            <person name="Raymond J."/>
            <person name="Mimuro M."/>
            <person name="Blankenship R.E."/>
            <person name="Touchman J.W."/>
        </authorList>
    </citation>
    <scope>NUCLEOTIDE SEQUENCE [LARGE SCALE GENOMIC DNA]</scope>
    <source>
        <strain evidence="4">MBIC 11017</strain>
        <plasmid evidence="4">Plasmid pREB7</plasmid>
    </source>
</reference>
<feature type="region of interest" description="Disordered" evidence="1">
    <location>
        <begin position="158"/>
        <end position="186"/>
    </location>
</feature>
<accession>A8ZQF1</accession>
<dbReference type="Proteomes" id="UP000000268">
    <property type="component" value="Plasmid pREB7"/>
</dbReference>
<keyword evidence="3" id="KW-0614">Plasmid</keyword>
<gene>
    <name evidence="3" type="ordered locus">AM1_G0057</name>
</gene>
<dbReference type="EMBL" id="CP000844">
    <property type="protein sequence ID" value="ABW33237.1"/>
    <property type="molecule type" value="Genomic_DNA"/>
</dbReference>
<feature type="chain" id="PRO_5002731681" description="AMIN domain-containing protein" evidence="2">
    <location>
        <begin position="22"/>
        <end position="287"/>
    </location>
</feature>
<feature type="signal peptide" evidence="2">
    <location>
        <begin position="1"/>
        <end position="21"/>
    </location>
</feature>
<dbReference type="AlphaFoldDB" id="A8ZQF1"/>
<keyword evidence="4" id="KW-1185">Reference proteome</keyword>
<dbReference type="KEGG" id="amr:AM1_G0057"/>
<sequence length="287" mass="31789">MLKTTLLSLGLLAITSVSALANPATIPIDQAFKQTQKLEVSDVDHLLDFTDTRYRVIKAFPSNPQQLRALSLSRNDHQQLLLKWTPNGTAKKASVFLRVMGPGGEQTITLLVKRSGNEPDNIRTAFVPSQTVSKDAVIGEVSQVSIKPTVAPIPTQLIRPNRTTQNPPKTAQPVKPPLTLTHPKSPPVIKLRSSPKPILQIAKVSTTGRPLIDRSTLDNKALANYLIRGLHTPKGRKQANRHHDHYWFAQSMARYLKRGVSIDKALRWSRLPEKTFNDLLGHGGVSR</sequence>